<keyword evidence="6" id="KW-0966">Cell projection</keyword>
<dbReference type="OrthoDB" id="7619725at2"/>
<comment type="similarity">
    <text evidence="4">Belongs to the FlgA family.</text>
</comment>
<dbReference type="EMBL" id="FTPS01000001">
    <property type="protein sequence ID" value="SIT80536.1"/>
    <property type="molecule type" value="Genomic_DNA"/>
</dbReference>
<gene>
    <name evidence="6" type="ORF">SAMN05421849_1329</name>
</gene>
<dbReference type="Gene3D" id="2.30.30.760">
    <property type="match status" value="1"/>
</dbReference>
<organism evidence="6 7">
    <name type="scientific">Pontibaca methylaminivorans</name>
    <dbReference type="NCBI Taxonomy" id="515897"/>
    <lineage>
        <taxon>Bacteria</taxon>
        <taxon>Pseudomonadati</taxon>
        <taxon>Pseudomonadota</taxon>
        <taxon>Alphaproteobacteria</taxon>
        <taxon>Rhodobacterales</taxon>
        <taxon>Roseobacteraceae</taxon>
        <taxon>Pontibaca</taxon>
    </lineage>
</organism>
<dbReference type="PANTHER" id="PTHR36307:SF1">
    <property type="entry name" value="FLAGELLA BASAL BODY P-RING FORMATION PROTEIN FLGA"/>
    <property type="match status" value="1"/>
</dbReference>
<keyword evidence="2 4" id="KW-0732">Signal</keyword>
<evidence type="ECO:0000256" key="4">
    <source>
        <dbReference type="RuleBase" id="RU362063"/>
    </source>
</evidence>
<accession>A0A1R3WSI7</accession>
<keyword evidence="6" id="KW-0282">Flagellum</keyword>
<dbReference type="SMART" id="SM00858">
    <property type="entry name" value="SAF"/>
    <property type="match status" value="1"/>
</dbReference>
<feature type="domain" description="SAF" evidence="5">
    <location>
        <begin position="18"/>
        <end position="76"/>
    </location>
</feature>
<dbReference type="RefSeq" id="WP_076648838.1">
    <property type="nucleotide sequence ID" value="NZ_FTPS01000001.1"/>
</dbReference>
<comment type="function">
    <text evidence="4">Involved in the assembly process of the P-ring formation. It may associate with FlgF on the rod constituting a structure essential for the P-ring assembly or may act as a modulator protein for the P-ring assembly.</text>
</comment>
<dbReference type="PANTHER" id="PTHR36307">
    <property type="entry name" value="FLAGELLA BASAL BODY P-RING FORMATION PROTEIN FLGA"/>
    <property type="match status" value="1"/>
</dbReference>
<dbReference type="Gene3D" id="3.90.1210.10">
    <property type="entry name" value="Antifreeze-like/N-acetylneuraminic acid synthase C-terminal domain"/>
    <property type="match status" value="1"/>
</dbReference>
<dbReference type="InterPro" id="IPR017585">
    <property type="entry name" value="SAF_FlgA"/>
</dbReference>
<dbReference type="GO" id="GO:0042597">
    <property type="term" value="C:periplasmic space"/>
    <property type="evidence" value="ECO:0007669"/>
    <property type="project" value="UniProtKB-SubCell"/>
</dbReference>
<dbReference type="STRING" id="515897.SAMN05421849_1329"/>
<feature type="chain" id="PRO_5011828536" description="Flagella basal body P-ring formation protein FlgA" evidence="4">
    <location>
        <begin position="19"/>
        <end position="138"/>
    </location>
</feature>
<evidence type="ECO:0000256" key="1">
    <source>
        <dbReference type="ARBA" id="ARBA00004418"/>
    </source>
</evidence>
<evidence type="ECO:0000313" key="6">
    <source>
        <dbReference type="EMBL" id="SIT80536.1"/>
    </source>
</evidence>
<dbReference type="Proteomes" id="UP000192455">
    <property type="component" value="Unassembled WGS sequence"/>
</dbReference>
<keyword evidence="4" id="KW-1005">Bacterial flagellum biogenesis</keyword>
<evidence type="ECO:0000256" key="3">
    <source>
        <dbReference type="ARBA" id="ARBA00022764"/>
    </source>
</evidence>
<dbReference type="NCBIfam" id="TIGR03170">
    <property type="entry name" value="flgA_cterm"/>
    <property type="match status" value="1"/>
</dbReference>
<reference evidence="6 7" key="1">
    <citation type="submission" date="2017-01" db="EMBL/GenBank/DDBJ databases">
        <authorList>
            <person name="Mah S.A."/>
            <person name="Swanson W.J."/>
            <person name="Moy G.W."/>
            <person name="Vacquier V.D."/>
        </authorList>
    </citation>
    <scope>NUCLEOTIDE SEQUENCE [LARGE SCALE GENOMIC DNA]</scope>
    <source>
        <strain evidence="6 7">DSM 21219</strain>
    </source>
</reference>
<evidence type="ECO:0000256" key="2">
    <source>
        <dbReference type="ARBA" id="ARBA00022729"/>
    </source>
</evidence>
<protein>
    <recommendedName>
        <fullName evidence="4">Flagella basal body P-ring formation protein FlgA</fullName>
    </recommendedName>
</protein>
<dbReference type="InterPro" id="IPR013974">
    <property type="entry name" value="SAF"/>
</dbReference>
<evidence type="ECO:0000313" key="7">
    <source>
        <dbReference type="Proteomes" id="UP000192455"/>
    </source>
</evidence>
<comment type="subcellular location">
    <subcellularLocation>
        <location evidence="1 4">Periplasm</location>
    </subcellularLocation>
</comment>
<proteinExistence type="inferred from homology"/>
<keyword evidence="3 4" id="KW-0574">Periplasm</keyword>
<sequence>MKPALAALLIGAASQAGADVVVPARTIRAKEIIAADDLLVDPATIPGAIDDPRLVIGQEARVALYPGRAIQPGDIGPPTLVERNDLVTLTFRRGGLHIIAEGRALGRGAAGESVRAMNLSSRNTITGQVREDGSIEVR</sequence>
<dbReference type="GO" id="GO:0044780">
    <property type="term" value="P:bacterial-type flagellum assembly"/>
    <property type="evidence" value="ECO:0007669"/>
    <property type="project" value="InterPro"/>
</dbReference>
<dbReference type="Pfam" id="PF13144">
    <property type="entry name" value="ChapFlgA"/>
    <property type="match status" value="1"/>
</dbReference>
<name>A0A1R3WSI7_9RHOB</name>
<dbReference type="InterPro" id="IPR039246">
    <property type="entry name" value="Flagellar_FlgA"/>
</dbReference>
<evidence type="ECO:0000259" key="5">
    <source>
        <dbReference type="SMART" id="SM00858"/>
    </source>
</evidence>
<keyword evidence="6" id="KW-0969">Cilium</keyword>
<dbReference type="CDD" id="cd11614">
    <property type="entry name" value="SAF_CpaB_FlgA_like"/>
    <property type="match status" value="1"/>
</dbReference>
<dbReference type="AlphaFoldDB" id="A0A1R3WSI7"/>
<keyword evidence="7" id="KW-1185">Reference proteome</keyword>
<feature type="signal peptide" evidence="4">
    <location>
        <begin position="1"/>
        <end position="18"/>
    </location>
</feature>